<dbReference type="EMBL" id="DF238805">
    <property type="protein sequence ID" value="GAC96605.1"/>
    <property type="molecule type" value="Genomic_DNA"/>
</dbReference>
<dbReference type="Gene3D" id="1.25.40.10">
    <property type="entry name" value="Tetratricopeptide repeat domain"/>
    <property type="match status" value="1"/>
</dbReference>
<feature type="repeat" description="TPR" evidence="1">
    <location>
        <begin position="105"/>
        <end position="138"/>
    </location>
</feature>
<accession>R9PER8</accession>
<dbReference type="PROSITE" id="PS50005">
    <property type="entry name" value="TPR"/>
    <property type="match status" value="1"/>
</dbReference>
<dbReference type="Proteomes" id="UP000014071">
    <property type="component" value="Unassembled WGS sequence"/>
</dbReference>
<dbReference type="Pfam" id="PF13429">
    <property type="entry name" value="TPR_15"/>
    <property type="match status" value="1"/>
</dbReference>
<feature type="compositionally biased region" description="Basic and acidic residues" evidence="2">
    <location>
        <begin position="236"/>
        <end position="247"/>
    </location>
</feature>
<feature type="region of interest" description="Disordered" evidence="2">
    <location>
        <begin position="227"/>
        <end position="247"/>
    </location>
</feature>
<evidence type="ECO:0000313" key="3">
    <source>
        <dbReference type="EMBL" id="GAC96605.1"/>
    </source>
</evidence>
<keyword evidence="1" id="KW-0802">TPR repeat</keyword>
<protein>
    <recommendedName>
        <fullName evidence="5">TPR-like protein</fullName>
    </recommendedName>
</protein>
<dbReference type="GeneID" id="24109471"/>
<dbReference type="SUPFAM" id="SSF48452">
    <property type="entry name" value="TPR-like"/>
    <property type="match status" value="1"/>
</dbReference>
<evidence type="ECO:0000256" key="1">
    <source>
        <dbReference type="PROSITE-ProRule" id="PRU00339"/>
    </source>
</evidence>
<dbReference type="InterPro" id="IPR037919">
    <property type="entry name" value="OGT"/>
</dbReference>
<dbReference type="GO" id="GO:0006493">
    <property type="term" value="P:protein O-linked glycosylation"/>
    <property type="evidence" value="ECO:0007669"/>
    <property type="project" value="InterPro"/>
</dbReference>
<dbReference type="STRING" id="1305764.R9PER8"/>
<dbReference type="SMART" id="SM00028">
    <property type="entry name" value="TPR"/>
    <property type="match status" value="4"/>
</dbReference>
<feature type="region of interest" description="Disordered" evidence="2">
    <location>
        <begin position="40"/>
        <end position="68"/>
    </location>
</feature>
<dbReference type="GO" id="GO:0097363">
    <property type="term" value="F:protein O-acetylglucosaminyltransferase activity"/>
    <property type="evidence" value="ECO:0007669"/>
    <property type="project" value="TreeGrafter"/>
</dbReference>
<proteinExistence type="predicted"/>
<organism evidence="3 4">
    <name type="scientific">Pseudozyma hubeiensis (strain SY62)</name>
    <name type="common">Yeast</name>
    <dbReference type="NCBI Taxonomy" id="1305764"/>
    <lineage>
        <taxon>Eukaryota</taxon>
        <taxon>Fungi</taxon>
        <taxon>Dikarya</taxon>
        <taxon>Basidiomycota</taxon>
        <taxon>Ustilaginomycotina</taxon>
        <taxon>Ustilaginomycetes</taxon>
        <taxon>Ustilaginales</taxon>
        <taxon>Ustilaginaceae</taxon>
        <taxon>Pseudozyma</taxon>
    </lineage>
</organism>
<dbReference type="OrthoDB" id="1926212at2759"/>
<dbReference type="RefSeq" id="XP_012190192.1">
    <property type="nucleotide sequence ID" value="XM_012334802.1"/>
</dbReference>
<dbReference type="HOGENOM" id="CLU_078033_1_0_1"/>
<keyword evidence="4" id="KW-1185">Reference proteome</keyword>
<feature type="compositionally biased region" description="Polar residues" evidence="2">
    <location>
        <begin position="40"/>
        <end position="49"/>
    </location>
</feature>
<dbReference type="AlphaFoldDB" id="R9PER8"/>
<dbReference type="PANTHER" id="PTHR44366">
    <property type="entry name" value="UDP-N-ACETYLGLUCOSAMINE--PEPTIDE N-ACETYLGLUCOSAMINYLTRANSFERASE 110 KDA SUBUNIT"/>
    <property type="match status" value="1"/>
</dbReference>
<name>R9PER8_PSEHS</name>
<evidence type="ECO:0000313" key="4">
    <source>
        <dbReference type="Proteomes" id="UP000014071"/>
    </source>
</evidence>
<sequence length="247" mass="26935">MLASTSRLSIGALRQAAKILPRHIVSRNVSAASTRLSIPPTSLRSSRTPFTRKYATSTTPTSSSLDPAEEESQRFLEEGTTHLEAGDLTAAKQSYQRSLSIKRNSSALFNLGVCLYHDRNLSAAIEAWNESLELSPESADAHTNLASAYVLSKPSRPDLAVSHLKTAARITPEDPEIQYNLAAVLEACEQLEEALTAYKRALEGGIQRAEQNIRNCSAKLLSARVAVQQQQEEEEAKAKAKEASKTE</sequence>
<dbReference type="InterPro" id="IPR011990">
    <property type="entry name" value="TPR-like_helical_dom_sf"/>
</dbReference>
<reference evidence="4" key="1">
    <citation type="journal article" date="2013" name="Genome Announc.">
        <title>Draft genome sequence of the basidiomycetous yeast-like fungus Pseudozyma hubeiensis SY62, which produces an abundant amount of the biosurfactant mannosylerythritol lipids.</title>
        <authorList>
            <person name="Konishi M."/>
            <person name="Hatada Y."/>
            <person name="Horiuchi J."/>
        </authorList>
    </citation>
    <scope>NUCLEOTIDE SEQUENCE [LARGE SCALE GENOMIC DNA]</scope>
    <source>
        <strain evidence="4">SY62</strain>
    </source>
</reference>
<evidence type="ECO:0008006" key="5">
    <source>
        <dbReference type="Google" id="ProtNLM"/>
    </source>
</evidence>
<dbReference type="InterPro" id="IPR019734">
    <property type="entry name" value="TPR_rpt"/>
</dbReference>
<gene>
    <name evidence="3" type="ORF">PHSY_004188</name>
</gene>
<dbReference type="eggNOG" id="ENOG502S325">
    <property type="taxonomic scope" value="Eukaryota"/>
</dbReference>
<dbReference type="PANTHER" id="PTHR44366:SF1">
    <property type="entry name" value="UDP-N-ACETYLGLUCOSAMINE--PEPTIDE N-ACETYLGLUCOSAMINYLTRANSFERASE 110 KDA SUBUNIT"/>
    <property type="match status" value="1"/>
</dbReference>
<evidence type="ECO:0000256" key="2">
    <source>
        <dbReference type="SAM" id="MobiDB-lite"/>
    </source>
</evidence>